<accession>A0ABP9PMZ0</accession>
<keyword evidence="3" id="KW-1185">Reference proteome</keyword>
<dbReference type="EMBL" id="BAABKG010000003">
    <property type="protein sequence ID" value="GAA5149246.1"/>
    <property type="molecule type" value="Genomic_DNA"/>
</dbReference>
<dbReference type="SUPFAM" id="SSF56112">
    <property type="entry name" value="Protein kinase-like (PK-like)"/>
    <property type="match status" value="1"/>
</dbReference>
<dbReference type="InterPro" id="IPR002575">
    <property type="entry name" value="Aminoglycoside_PTrfase"/>
</dbReference>
<feature type="domain" description="Aminoglycoside phosphotransferase" evidence="1">
    <location>
        <begin position="22"/>
        <end position="232"/>
    </location>
</feature>
<dbReference type="Proteomes" id="UP001500221">
    <property type="component" value="Unassembled WGS sequence"/>
</dbReference>
<name>A0ABP9PMZ0_9ACTN</name>
<dbReference type="RefSeq" id="WP_345458679.1">
    <property type="nucleotide sequence ID" value="NZ_BAABKG010000003.1"/>
</dbReference>
<organism evidence="2 3">
    <name type="scientific">Nocardioides marinquilinus</name>
    <dbReference type="NCBI Taxonomy" id="1210400"/>
    <lineage>
        <taxon>Bacteria</taxon>
        <taxon>Bacillati</taxon>
        <taxon>Actinomycetota</taxon>
        <taxon>Actinomycetes</taxon>
        <taxon>Propionibacteriales</taxon>
        <taxon>Nocardioidaceae</taxon>
        <taxon>Nocardioides</taxon>
    </lineage>
</organism>
<reference evidence="3" key="1">
    <citation type="journal article" date="2019" name="Int. J. Syst. Evol. Microbiol.">
        <title>The Global Catalogue of Microorganisms (GCM) 10K type strain sequencing project: providing services to taxonomists for standard genome sequencing and annotation.</title>
        <authorList>
            <consortium name="The Broad Institute Genomics Platform"/>
            <consortium name="The Broad Institute Genome Sequencing Center for Infectious Disease"/>
            <person name="Wu L."/>
            <person name="Ma J."/>
        </authorList>
    </citation>
    <scope>NUCLEOTIDE SEQUENCE [LARGE SCALE GENOMIC DNA]</scope>
    <source>
        <strain evidence="3">JCM 18459</strain>
    </source>
</reference>
<evidence type="ECO:0000313" key="2">
    <source>
        <dbReference type="EMBL" id="GAA5149246.1"/>
    </source>
</evidence>
<dbReference type="InterPro" id="IPR051678">
    <property type="entry name" value="AGP_Transferase"/>
</dbReference>
<proteinExistence type="predicted"/>
<dbReference type="PANTHER" id="PTHR21310">
    <property type="entry name" value="AMINOGLYCOSIDE PHOSPHOTRANSFERASE-RELATED-RELATED"/>
    <property type="match status" value="1"/>
</dbReference>
<sequence>MSDALAWAGTAVGSPVVAHESLTGGMTSTMLALTHADGRRTVLREIDREPWRAHAAALTAREAVTQRLLEGTDLPAPRSLALDAPSGRHLMTLLPGRVRDDAPDEVVDGLARLLARVHAVRPPAGAWPRDYQSWAWEAKLVVPAWARDAEAWETAFALLRTAPPPHEPTFLHRDLSPRNVLWRDDEVTGLVDWVETSTGPAWLDVAHCATNLALRHGTERADALGKAYTRLTGRAPQPHVDVMDVVGMLPPPGRPAMITDAAERDRLELRLVAVLEKI</sequence>
<protein>
    <recommendedName>
        <fullName evidence="1">Aminoglycoside phosphotransferase domain-containing protein</fullName>
    </recommendedName>
</protein>
<gene>
    <name evidence="2" type="ORF">GCM10023340_24260</name>
</gene>
<comment type="caution">
    <text evidence="2">The sequence shown here is derived from an EMBL/GenBank/DDBJ whole genome shotgun (WGS) entry which is preliminary data.</text>
</comment>
<evidence type="ECO:0000313" key="3">
    <source>
        <dbReference type="Proteomes" id="UP001500221"/>
    </source>
</evidence>
<dbReference type="Gene3D" id="3.90.1200.10">
    <property type="match status" value="1"/>
</dbReference>
<dbReference type="InterPro" id="IPR011009">
    <property type="entry name" value="Kinase-like_dom_sf"/>
</dbReference>
<dbReference type="Pfam" id="PF01636">
    <property type="entry name" value="APH"/>
    <property type="match status" value="1"/>
</dbReference>
<evidence type="ECO:0000259" key="1">
    <source>
        <dbReference type="Pfam" id="PF01636"/>
    </source>
</evidence>